<dbReference type="Proteomes" id="UP001597173">
    <property type="component" value="Unassembled WGS sequence"/>
</dbReference>
<evidence type="ECO:0000313" key="1">
    <source>
        <dbReference type="EMBL" id="MFD1326286.1"/>
    </source>
</evidence>
<gene>
    <name evidence="1" type="ORF">ACFQ33_00005</name>
</gene>
<sequence>MDSNALEAVSRYPELLKHQHYPVDHTARKIVQILNSQLRGTGLIRGRAGRIDRQVFRKALDITKSALTSYLQIFSDYEDAVGIKEAKVELLIPAMRTWLQDVMSVGTLQLWDNKVSRVQLYEAFGLPKSKTNLIRYPRLGELVEEYDAKVASIGYQPREVLAKVEELKALLSDQPPLDKSGRSINKAEIKRLLGIAQNQINAPPYAPIIADAQKKLIEALERDPLIAFAGGRMFQFKSLVDDGWPASYAARVAKSFERTYRAKSKHVVKTHHVLLLELLSFLASNGSQICRSVFHGLGNGVPVASLISEFTRALQEYRDHLRASYDHDVTCNHKITSTNSILRAFNADSVLPKALLHSWCRGDRRLWLCIDRTAARCNHRGTAACAQAGGAAHVLCDAE</sequence>
<evidence type="ECO:0000313" key="2">
    <source>
        <dbReference type="Proteomes" id="UP001597173"/>
    </source>
</evidence>
<reference evidence="2" key="1">
    <citation type="journal article" date="2019" name="Int. J. Syst. Evol. Microbiol.">
        <title>The Global Catalogue of Microorganisms (GCM) 10K type strain sequencing project: providing services to taxonomists for standard genome sequencing and annotation.</title>
        <authorList>
            <consortium name="The Broad Institute Genomics Platform"/>
            <consortium name="The Broad Institute Genome Sequencing Center for Infectious Disease"/>
            <person name="Wu L."/>
            <person name="Ma J."/>
        </authorList>
    </citation>
    <scope>NUCLEOTIDE SEQUENCE [LARGE SCALE GENOMIC DNA]</scope>
    <source>
        <strain evidence="2">CCUG 55609</strain>
    </source>
</reference>
<comment type="caution">
    <text evidence="1">The sequence shown here is derived from an EMBL/GenBank/DDBJ whole genome shotgun (WGS) entry which is preliminary data.</text>
</comment>
<keyword evidence="2" id="KW-1185">Reference proteome</keyword>
<proteinExistence type="predicted"/>
<dbReference type="RefSeq" id="WP_374839765.1">
    <property type="nucleotide sequence ID" value="NZ_JBHEEW010000010.1"/>
</dbReference>
<protein>
    <submittedName>
        <fullName evidence="1">Uncharacterized protein</fullName>
    </submittedName>
</protein>
<accession>A0ABW3YRQ6</accession>
<name>A0ABW3YRQ6_MYCRA</name>
<dbReference type="EMBL" id="JBHTNF010000001">
    <property type="protein sequence ID" value="MFD1326286.1"/>
    <property type="molecule type" value="Genomic_DNA"/>
</dbReference>
<organism evidence="1 2">
    <name type="scientific">Mycoplana ramosa</name>
    <name type="common">Mycoplana bullata</name>
    <dbReference type="NCBI Taxonomy" id="40837"/>
    <lineage>
        <taxon>Bacteria</taxon>
        <taxon>Pseudomonadati</taxon>
        <taxon>Pseudomonadota</taxon>
        <taxon>Alphaproteobacteria</taxon>
        <taxon>Hyphomicrobiales</taxon>
        <taxon>Rhizobiaceae</taxon>
        <taxon>Mycoplana</taxon>
    </lineage>
</organism>